<gene>
    <name evidence="4" type="ORF">HYG85_13285</name>
</gene>
<dbReference type="EMBL" id="CP058561">
    <property type="protein sequence ID" value="QUH29829.1"/>
    <property type="molecule type" value="Genomic_DNA"/>
</dbReference>
<name>A0A8J8SCM5_9FIRM</name>
<dbReference type="KEGG" id="vgu:HYG85_13285"/>
<evidence type="ECO:0000259" key="3">
    <source>
        <dbReference type="Pfam" id="PF00501"/>
    </source>
</evidence>
<keyword evidence="1" id="KW-0547">Nucleotide-binding</keyword>
<sequence length="528" mass="60857">MNDLFKLDYVLQAMKENDRNYVEYYNGSTYFKKVFSDMYVDVMKVSSYLKYKGVQKGDRVGIIGMNSYEYMILDLAVITNGSVSVPFPEKDFKGKIQTLSKEYNLKLFFADEKYVNDSEEIINLENLLLDAEKEDYSDLEMNEIEDEDNFTIIFTSGTTGVPKGIEVRSKCVQEWMEHLVDSYDLTEDDKIIDFLTLSISNARLFVYASVLVHFNLVLTNTNELLRVLALSKPTIMQGVPYLFETFYRTFMSMTQQTFKKRFNYRLYHVLDKILPSSMLRGLHEKVFKSLKDLFGQNMRILVTGSAHTDENLLKFYEKANLRVYEVYGINEVGLVSMNNPKAYRIGSVGKPFKTKTIKISDNNEILIKSDFSWGTGYINDENNSKKTFREDGYVATGDLGHVDEDGYLYVEGRLKEVLILSNGDKIHPRIIEDDLKQTNLIKQAVAIGNQKPFISCIIVLEDANTPVNKIEDAINEINKRYSDNFKIKEFIIADSPFTVENGLMNSTLKINRNAVYEAYKSNIEKLYT</sequence>
<dbReference type="GO" id="GO:0016020">
    <property type="term" value="C:membrane"/>
    <property type="evidence" value="ECO:0007669"/>
    <property type="project" value="TreeGrafter"/>
</dbReference>
<evidence type="ECO:0000313" key="5">
    <source>
        <dbReference type="Proteomes" id="UP000677305"/>
    </source>
</evidence>
<dbReference type="Gene3D" id="3.40.50.12780">
    <property type="entry name" value="N-terminal domain of ligase-like"/>
    <property type="match status" value="1"/>
</dbReference>
<dbReference type="Proteomes" id="UP000677305">
    <property type="component" value="Chromosome"/>
</dbReference>
<dbReference type="GO" id="GO:0004467">
    <property type="term" value="F:long-chain fatty acid-CoA ligase activity"/>
    <property type="evidence" value="ECO:0007669"/>
    <property type="project" value="TreeGrafter"/>
</dbReference>
<dbReference type="SUPFAM" id="SSF56801">
    <property type="entry name" value="Acetyl-CoA synthetase-like"/>
    <property type="match status" value="1"/>
</dbReference>
<feature type="domain" description="AMP-dependent synthetase/ligase" evidence="3">
    <location>
        <begin position="18"/>
        <end position="363"/>
    </location>
</feature>
<reference evidence="4 5" key="1">
    <citation type="submission" date="2020-07" db="EMBL/GenBank/DDBJ databases">
        <title>Vallitalea guaymasensis genome.</title>
        <authorList>
            <person name="Postec A."/>
        </authorList>
    </citation>
    <scope>NUCLEOTIDE SEQUENCE [LARGE SCALE GENOMIC DNA]</scope>
    <source>
        <strain evidence="4 5">Ra1766G1</strain>
    </source>
</reference>
<organism evidence="4 5">
    <name type="scientific">Vallitalea guaymasensis</name>
    <dbReference type="NCBI Taxonomy" id="1185412"/>
    <lineage>
        <taxon>Bacteria</taxon>
        <taxon>Bacillati</taxon>
        <taxon>Bacillota</taxon>
        <taxon>Clostridia</taxon>
        <taxon>Lachnospirales</taxon>
        <taxon>Vallitaleaceae</taxon>
        <taxon>Vallitalea</taxon>
    </lineage>
</organism>
<keyword evidence="2" id="KW-0067">ATP-binding</keyword>
<keyword evidence="5" id="KW-1185">Reference proteome</keyword>
<evidence type="ECO:0000256" key="1">
    <source>
        <dbReference type="ARBA" id="ARBA00022741"/>
    </source>
</evidence>
<dbReference type="InterPro" id="IPR020845">
    <property type="entry name" value="AMP-binding_CS"/>
</dbReference>
<evidence type="ECO:0000256" key="2">
    <source>
        <dbReference type="ARBA" id="ARBA00022840"/>
    </source>
</evidence>
<dbReference type="PROSITE" id="PS00455">
    <property type="entry name" value="AMP_BINDING"/>
    <property type="match status" value="1"/>
</dbReference>
<dbReference type="InterPro" id="IPR000873">
    <property type="entry name" value="AMP-dep_synth/lig_dom"/>
</dbReference>
<dbReference type="RefSeq" id="WP_212690083.1">
    <property type="nucleotide sequence ID" value="NZ_CP058561.1"/>
</dbReference>
<dbReference type="PANTHER" id="PTHR43272">
    <property type="entry name" value="LONG-CHAIN-FATTY-ACID--COA LIGASE"/>
    <property type="match status" value="1"/>
</dbReference>
<dbReference type="Pfam" id="PF00501">
    <property type="entry name" value="AMP-binding"/>
    <property type="match status" value="1"/>
</dbReference>
<dbReference type="GO" id="GO:0005524">
    <property type="term" value="F:ATP binding"/>
    <property type="evidence" value="ECO:0007669"/>
    <property type="project" value="UniProtKB-KW"/>
</dbReference>
<dbReference type="AlphaFoldDB" id="A0A8J8SCM5"/>
<proteinExistence type="predicted"/>
<evidence type="ECO:0000313" key="4">
    <source>
        <dbReference type="EMBL" id="QUH29829.1"/>
    </source>
</evidence>
<dbReference type="PANTHER" id="PTHR43272:SF33">
    <property type="entry name" value="AMP-BINDING DOMAIN-CONTAINING PROTEIN-RELATED"/>
    <property type="match status" value="1"/>
</dbReference>
<dbReference type="InterPro" id="IPR042099">
    <property type="entry name" value="ANL_N_sf"/>
</dbReference>
<accession>A0A8J8SCM5</accession>
<protein>
    <submittedName>
        <fullName evidence="4">AMP-binding protein</fullName>
    </submittedName>
</protein>
<dbReference type="Pfam" id="PF23562">
    <property type="entry name" value="AMP-binding_C_3"/>
    <property type="match status" value="1"/>
</dbReference>